<dbReference type="Proteomes" id="UP001157160">
    <property type="component" value="Unassembled WGS sequence"/>
</dbReference>
<keyword evidence="3" id="KW-1185">Reference proteome</keyword>
<feature type="transmembrane region" description="Helical" evidence="1">
    <location>
        <begin position="25"/>
        <end position="47"/>
    </location>
</feature>
<reference evidence="2 3" key="1">
    <citation type="journal article" date="2014" name="Int. J. Syst. Evol. Microbiol.">
        <title>Complete genome sequence of Corynebacterium casei LMG S-19264T (=DSM 44701T), isolated from a smear-ripened cheese.</title>
        <authorList>
            <consortium name="US DOE Joint Genome Institute (JGI-PGF)"/>
            <person name="Walter F."/>
            <person name="Albersmeier A."/>
            <person name="Kalinowski J."/>
            <person name="Ruckert C."/>
        </authorList>
    </citation>
    <scope>NUCLEOTIDE SEQUENCE [LARGE SCALE GENOMIC DNA]</scope>
    <source>
        <strain evidence="2 3">NBRC 112289</strain>
    </source>
</reference>
<name>A0AA37XAX4_9MICO</name>
<keyword evidence="1" id="KW-0472">Membrane</keyword>
<organism evidence="2 3">
    <name type="scientific">Arenivirga flava</name>
    <dbReference type="NCBI Taxonomy" id="1930060"/>
    <lineage>
        <taxon>Bacteria</taxon>
        <taxon>Bacillati</taxon>
        <taxon>Actinomycetota</taxon>
        <taxon>Actinomycetes</taxon>
        <taxon>Micrococcales</taxon>
        <taxon>Microbacteriaceae</taxon>
        <taxon>Arenivirga</taxon>
    </lineage>
</organism>
<keyword evidence="1" id="KW-0812">Transmembrane</keyword>
<feature type="transmembrane region" description="Helical" evidence="1">
    <location>
        <begin position="59"/>
        <end position="89"/>
    </location>
</feature>
<dbReference type="AlphaFoldDB" id="A0AA37XAX4"/>
<dbReference type="EMBL" id="BSUL01000001">
    <property type="protein sequence ID" value="GMA28063.1"/>
    <property type="molecule type" value="Genomic_DNA"/>
</dbReference>
<evidence type="ECO:0000313" key="2">
    <source>
        <dbReference type="EMBL" id="GMA28063.1"/>
    </source>
</evidence>
<accession>A0AA37XAX4</accession>
<proteinExistence type="predicted"/>
<evidence type="ECO:0000313" key="3">
    <source>
        <dbReference type="Proteomes" id="UP001157160"/>
    </source>
</evidence>
<keyword evidence="1" id="KW-1133">Transmembrane helix</keyword>
<protein>
    <submittedName>
        <fullName evidence="2">Uncharacterized protein</fullName>
    </submittedName>
</protein>
<sequence length="108" mass="11682">MRQIYAGGGELNTGRGSTNLLLTNLYDLGVVGLLLVVALIVSLIVGTRGVAMPQVVARAILLVALIQFMASNGFRLGIFWALMAVVIFVQHSRNSSAKELRNEKYLAH</sequence>
<evidence type="ECO:0000256" key="1">
    <source>
        <dbReference type="SAM" id="Phobius"/>
    </source>
</evidence>
<gene>
    <name evidence="2" type="ORF">GCM10025874_13160</name>
</gene>
<comment type="caution">
    <text evidence="2">The sequence shown here is derived from an EMBL/GenBank/DDBJ whole genome shotgun (WGS) entry which is preliminary data.</text>
</comment>